<dbReference type="AlphaFoldDB" id="A0A6N3ESA4"/>
<dbReference type="InterPro" id="IPR008713">
    <property type="entry name" value="Phage_lambda_NinG"/>
</dbReference>
<gene>
    <name evidence="1" type="ORF">PCLFYP37_02904</name>
</gene>
<protein>
    <submittedName>
        <fullName evidence="1">Bacteriophage Lambda NinG protein</fullName>
    </submittedName>
</protein>
<name>A0A6N3ESA4_9BACT</name>
<evidence type="ECO:0000313" key="1">
    <source>
        <dbReference type="EMBL" id="VYU43990.1"/>
    </source>
</evidence>
<dbReference type="RefSeq" id="WP_412443028.1">
    <property type="nucleotide sequence ID" value="NZ_CACRUT010000016.1"/>
</dbReference>
<dbReference type="EMBL" id="CACRUT010000016">
    <property type="protein sequence ID" value="VYU43990.1"/>
    <property type="molecule type" value="Genomic_DNA"/>
</dbReference>
<reference evidence="1" key="1">
    <citation type="submission" date="2019-11" db="EMBL/GenBank/DDBJ databases">
        <authorList>
            <person name="Feng L."/>
        </authorList>
    </citation>
    <scope>NUCLEOTIDE SEQUENCE</scope>
    <source>
        <strain evidence="1">PclaraLFYP37</strain>
    </source>
</reference>
<proteinExistence type="predicted"/>
<accession>A0A6N3ESA4</accession>
<organism evidence="1">
    <name type="scientific">Paraprevotella clara</name>
    <dbReference type="NCBI Taxonomy" id="454154"/>
    <lineage>
        <taxon>Bacteria</taxon>
        <taxon>Pseudomonadati</taxon>
        <taxon>Bacteroidota</taxon>
        <taxon>Bacteroidia</taxon>
        <taxon>Bacteroidales</taxon>
        <taxon>Prevotellaceae</taxon>
        <taxon>Paraprevotella</taxon>
    </lineage>
</organism>
<dbReference type="Pfam" id="PF05766">
    <property type="entry name" value="NinG"/>
    <property type="match status" value="1"/>
</dbReference>
<sequence>MPYYIKRKPKKKEKPLPLFDKAGIKIKKKPDLVAKLDKVFSRYIRLRDAMPNGYFRCISCGQIKPYEQADCGHYINRQHMSTRFDEMNCNAQCRKCNRFMEGNIQGYRQGLIAKYGEKHVLILESMKNKMRKYADFELIELTKYYKALGDKLSKEKGI</sequence>